<sequence length="81" mass="9558">MMRDNSERRIAGLKIERGFLGFVEEGCEDGNGFENWNGLWSDLWCRNPDILECWGLRSSDEDERGQDLNFDVNFRDLRIEN</sequence>
<organism evidence="1">
    <name type="scientific">Medicago truncatula</name>
    <name type="common">Barrel medic</name>
    <name type="synonym">Medicago tribuloides</name>
    <dbReference type="NCBI Taxonomy" id="3880"/>
    <lineage>
        <taxon>Eukaryota</taxon>
        <taxon>Viridiplantae</taxon>
        <taxon>Streptophyta</taxon>
        <taxon>Embryophyta</taxon>
        <taxon>Tracheophyta</taxon>
        <taxon>Spermatophyta</taxon>
        <taxon>Magnoliopsida</taxon>
        <taxon>eudicotyledons</taxon>
        <taxon>Gunneridae</taxon>
        <taxon>Pentapetalae</taxon>
        <taxon>rosids</taxon>
        <taxon>fabids</taxon>
        <taxon>Fabales</taxon>
        <taxon>Fabaceae</taxon>
        <taxon>Papilionoideae</taxon>
        <taxon>50 kb inversion clade</taxon>
        <taxon>NPAAA clade</taxon>
        <taxon>Hologalegina</taxon>
        <taxon>IRL clade</taxon>
        <taxon>Trifolieae</taxon>
        <taxon>Medicago</taxon>
    </lineage>
</organism>
<reference evidence="1" key="1">
    <citation type="submission" date="2012-05" db="EMBL/GenBank/DDBJ databases">
        <authorList>
            <person name="Krishnakumar V."/>
            <person name="Cheung F."/>
            <person name="Xiao Y."/>
            <person name="Chan A."/>
            <person name="Moskal W.A."/>
            <person name="Town C.D."/>
        </authorList>
    </citation>
    <scope>NUCLEOTIDE SEQUENCE</scope>
</reference>
<evidence type="ECO:0000313" key="2">
    <source>
        <dbReference type="EMBL" id="RHN62923.1"/>
    </source>
</evidence>
<evidence type="ECO:0000313" key="1">
    <source>
        <dbReference type="EMBL" id="AFK38796.1"/>
    </source>
</evidence>
<dbReference type="EMBL" id="PSQE01000004">
    <property type="protein sequence ID" value="RHN62923.1"/>
    <property type="molecule type" value="Genomic_DNA"/>
</dbReference>
<accession>I3SEV4</accession>
<dbReference type="Gramene" id="rna25560">
    <property type="protein sequence ID" value="RHN62923.1"/>
    <property type="gene ID" value="gene25560"/>
</dbReference>
<protein>
    <submittedName>
        <fullName evidence="1">Uncharacterized protein</fullName>
    </submittedName>
</protein>
<gene>
    <name evidence="2" type="ORF">MtrunA17_Chr4g0052731</name>
</gene>
<proteinExistence type="evidence at transcript level"/>
<dbReference type="AlphaFoldDB" id="I3SEV4"/>
<dbReference type="EMBL" id="BT139001">
    <property type="protein sequence ID" value="AFK38796.1"/>
    <property type="molecule type" value="mRNA"/>
</dbReference>
<reference evidence="2" key="2">
    <citation type="journal article" date="2018" name="Nat. Plants">
        <title>Whole-genome landscape of Medicago truncatula symbiotic genes.</title>
        <authorList>
            <person name="Pecrix Y."/>
            <person name="Gamas P."/>
            <person name="Carrere S."/>
        </authorList>
    </citation>
    <scope>NUCLEOTIDE SEQUENCE</scope>
    <source>
        <tissue evidence="2">Leaves</tissue>
    </source>
</reference>
<name>I3SEV4_MEDTR</name>
<dbReference type="Proteomes" id="UP000265566">
    <property type="component" value="Chromosome 4"/>
</dbReference>